<proteinExistence type="predicted"/>
<gene>
    <name evidence="1" type="primary">Cggbp1-L1</name>
    <name evidence="1" type="ORF">Hamer_G000812</name>
</gene>
<name>A0A8J5N2A4_HOMAM</name>
<dbReference type="PANTHER" id="PTHR32344">
    <property type="entry name" value="U1-TYPE DOMAIN-CONTAINING PROTEIN"/>
    <property type="match status" value="1"/>
</dbReference>
<dbReference type="EMBL" id="JAHLQT010011632">
    <property type="protein sequence ID" value="KAG7171882.1"/>
    <property type="molecule type" value="Genomic_DNA"/>
</dbReference>
<dbReference type="Proteomes" id="UP000747542">
    <property type="component" value="Unassembled WGS sequence"/>
</dbReference>
<evidence type="ECO:0000313" key="1">
    <source>
        <dbReference type="EMBL" id="KAG7171882.1"/>
    </source>
</evidence>
<dbReference type="AlphaFoldDB" id="A0A8J5N2A4"/>
<sequence>SAPSGKKLNDLVWEFGCDVFSTDGSVLFCKVCEKAVNFEKKYFVSQHVQTAKHQTAAQKTKPGSQQTSLLTTFSAPSSCKSTFSLDLCKTFVDAGIPLWKLEKKSLKLFLEKYTKQQIPSESTLRKNYVDTNYALALQRIRDEVQDKKIWISIRETTDVMGRFIANAPLRCDVFKEIAPQLALPPQPILTRWGTWISAVLYYASNLDKFQDIITSLDDKDSSAIHIVKELLQDRLLRNDLAFIASNYGNLPEAINTLEKSNMPLIDGLKCFETIVADITQVSGDKGKSVSEICERNDAEVGEMNPQIVVCFKYAPVTSVEVERSFSLFKNLLSDRRH</sequence>
<protein>
    <submittedName>
        <fullName evidence="1">CGG triplet repeat-binding protein 1-like 1</fullName>
    </submittedName>
</protein>
<comment type="caution">
    <text evidence="1">The sequence shown here is derived from an EMBL/GenBank/DDBJ whole genome shotgun (WGS) entry which is preliminary data.</text>
</comment>
<dbReference type="InterPro" id="IPR033375">
    <property type="entry name" value="Cggbp1"/>
</dbReference>
<dbReference type="GO" id="GO:0003690">
    <property type="term" value="F:double-stranded DNA binding"/>
    <property type="evidence" value="ECO:0007669"/>
    <property type="project" value="InterPro"/>
</dbReference>
<dbReference type="PANTHER" id="PTHR32344:SF1">
    <property type="entry name" value="U1-TYPE DOMAIN-CONTAINING PROTEIN"/>
    <property type="match status" value="1"/>
</dbReference>
<keyword evidence="2" id="KW-1185">Reference proteome</keyword>
<dbReference type="GO" id="GO:0006357">
    <property type="term" value="P:regulation of transcription by RNA polymerase II"/>
    <property type="evidence" value="ECO:0007669"/>
    <property type="project" value="InterPro"/>
</dbReference>
<accession>A0A8J5N2A4</accession>
<organism evidence="1 2">
    <name type="scientific">Homarus americanus</name>
    <name type="common">American lobster</name>
    <dbReference type="NCBI Taxonomy" id="6706"/>
    <lineage>
        <taxon>Eukaryota</taxon>
        <taxon>Metazoa</taxon>
        <taxon>Ecdysozoa</taxon>
        <taxon>Arthropoda</taxon>
        <taxon>Crustacea</taxon>
        <taxon>Multicrustacea</taxon>
        <taxon>Malacostraca</taxon>
        <taxon>Eumalacostraca</taxon>
        <taxon>Eucarida</taxon>
        <taxon>Decapoda</taxon>
        <taxon>Pleocyemata</taxon>
        <taxon>Astacidea</taxon>
        <taxon>Nephropoidea</taxon>
        <taxon>Nephropidae</taxon>
        <taxon>Homarus</taxon>
    </lineage>
</organism>
<reference evidence="1" key="1">
    <citation type="journal article" date="2021" name="Sci. Adv.">
        <title>The American lobster genome reveals insights on longevity, neural, and immune adaptations.</title>
        <authorList>
            <person name="Polinski J.M."/>
            <person name="Zimin A.V."/>
            <person name="Clark K.F."/>
            <person name="Kohn A.B."/>
            <person name="Sadowski N."/>
            <person name="Timp W."/>
            <person name="Ptitsyn A."/>
            <person name="Khanna P."/>
            <person name="Romanova D.Y."/>
            <person name="Williams P."/>
            <person name="Greenwood S.J."/>
            <person name="Moroz L.L."/>
            <person name="Walt D.R."/>
            <person name="Bodnar A.G."/>
        </authorList>
    </citation>
    <scope>NUCLEOTIDE SEQUENCE</scope>
    <source>
        <strain evidence="1">GMGI-L3</strain>
    </source>
</reference>
<feature type="non-terminal residue" evidence="1">
    <location>
        <position position="337"/>
    </location>
</feature>
<evidence type="ECO:0000313" key="2">
    <source>
        <dbReference type="Proteomes" id="UP000747542"/>
    </source>
</evidence>
<dbReference type="GO" id="GO:0005634">
    <property type="term" value="C:nucleus"/>
    <property type="evidence" value="ECO:0007669"/>
    <property type="project" value="InterPro"/>
</dbReference>
<feature type="non-terminal residue" evidence="1">
    <location>
        <position position="1"/>
    </location>
</feature>